<organism evidence="1 2">
    <name type="scientific">Exidia glandulosa HHB12029</name>
    <dbReference type="NCBI Taxonomy" id="1314781"/>
    <lineage>
        <taxon>Eukaryota</taxon>
        <taxon>Fungi</taxon>
        <taxon>Dikarya</taxon>
        <taxon>Basidiomycota</taxon>
        <taxon>Agaricomycotina</taxon>
        <taxon>Agaricomycetes</taxon>
        <taxon>Auriculariales</taxon>
        <taxon>Exidiaceae</taxon>
        <taxon>Exidia</taxon>
    </lineage>
</organism>
<protein>
    <submittedName>
        <fullName evidence="1">Uncharacterized protein</fullName>
    </submittedName>
</protein>
<gene>
    <name evidence="1" type="ORF">EXIGLDRAFT_781105</name>
</gene>
<dbReference type="OrthoDB" id="19861at2759"/>
<accession>A0A165Z8M4</accession>
<reference evidence="1 2" key="1">
    <citation type="journal article" date="2016" name="Mol. Biol. Evol.">
        <title>Comparative Genomics of Early-Diverging Mushroom-Forming Fungi Provides Insights into the Origins of Lignocellulose Decay Capabilities.</title>
        <authorList>
            <person name="Nagy L.G."/>
            <person name="Riley R."/>
            <person name="Tritt A."/>
            <person name="Adam C."/>
            <person name="Daum C."/>
            <person name="Floudas D."/>
            <person name="Sun H."/>
            <person name="Yadav J.S."/>
            <person name="Pangilinan J."/>
            <person name="Larsson K.H."/>
            <person name="Matsuura K."/>
            <person name="Barry K."/>
            <person name="Labutti K."/>
            <person name="Kuo R."/>
            <person name="Ohm R.A."/>
            <person name="Bhattacharya S.S."/>
            <person name="Shirouzu T."/>
            <person name="Yoshinaga Y."/>
            <person name="Martin F.M."/>
            <person name="Grigoriev I.V."/>
            <person name="Hibbett D.S."/>
        </authorList>
    </citation>
    <scope>NUCLEOTIDE SEQUENCE [LARGE SCALE GENOMIC DNA]</scope>
    <source>
        <strain evidence="1 2">HHB12029</strain>
    </source>
</reference>
<dbReference type="Proteomes" id="UP000077266">
    <property type="component" value="Unassembled WGS sequence"/>
</dbReference>
<evidence type="ECO:0000313" key="1">
    <source>
        <dbReference type="EMBL" id="KZV80339.1"/>
    </source>
</evidence>
<dbReference type="InParanoid" id="A0A165Z8M4"/>
<sequence length="125" mass="13716">MSPSLNLLPGTKAGLRSAQASTSFYWIPSAIDFPGVDSVLGDGEKNLYALQATNADSHKSPIDGLCEVWKRVDKDLRQSCSWNFVAVADTAETAQKLLDSFSQDLMNVRLGRKKVPVKTWACVLR</sequence>
<keyword evidence="2" id="KW-1185">Reference proteome</keyword>
<name>A0A165Z8M4_EXIGL</name>
<proteinExistence type="predicted"/>
<dbReference type="EMBL" id="KV426494">
    <property type="protein sequence ID" value="KZV80339.1"/>
    <property type="molecule type" value="Genomic_DNA"/>
</dbReference>
<evidence type="ECO:0000313" key="2">
    <source>
        <dbReference type="Proteomes" id="UP000077266"/>
    </source>
</evidence>
<dbReference type="AlphaFoldDB" id="A0A165Z8M4"/>